<dbReference type="EMBL" id="JAIWYP010000011">
    <property type="protein sequence ID" value="KAH3734344.1"/>
    <property type="molecule type" value="Genomic_DNA"/>
</dbReference>
<feature type="transmembrane region" description="Helical" evidence="1">
    <location>
        <begin position="37"/>
        <end position="60"/>
    </location>
</feature>
<protein>
    <submittedName>
        <fullName evidence="2">Uncharacterized protein</fullName>
    </submittedName>
</protein>
<evidence type="ECO:0000313" key="2">
    <source>
        <dbReference type="EMBL" id="KAH3734344.1"/>
    </source>
</evidence>
<name>A0A9D4CYA3_DREPO</name>
<gene>
    <name evidence="2" type="ORF">DPMN_040783</name>
</gene>
<dbReference type="Proteomes" id="UP000828390">
    <property type="component" value="Unassembled WGS sequence"/>
</dbReference>
<evidence type="ECO:0000256" key="1">
    <source>
        <dbReference type="SAM" id="Phobius"/>
    </source>
</evidence>
<reference evidence="2" key="2">
    <citation type="submission" date="2020-11" db="EMBL/GenBank/DDBJ databases">
        <authorList>
            <person name="McCartney M.A."/>
            <person name="Auch B."/>
            <person name="Kono T."/>
            <person name="Mallez S."/>
            <person name="Becker A."/>
            <person name="Gohl D.M."/>
            <person name="Silverstein K.A.T."/>
            <person name="Koren S."/>
            <person name="Bechman K.B."/>
            <person name="Herman A."/>
            <person name="Abrahante J.E."/>
            <person name="Garbe J."/>
        </authorList>
    </citation>
    <scope>NUCLEOTIDE SEQUENCE</scope>
    <source>
        <strain evidence="2">Duluth1</strain>
        <tissue evidence="2">Whole animal</tissue>
    </source>
</reference>
<keyword evidence="1" id="KW-0812">Transmembrane</keyword>
<keyword evidence="1" id="KW-0472">Membrane</keyword>
<proteinExistence type="predicted"/>
<comment type="caution">
    <text evidence="2">The sequence shown here is derived from an EMBL/GenBank/DDBJ whole genome shotgun (WGS) entry which is preliminary data.</text>
</comment>
<reference evidence="2" key="1">
    <citation type="journal article" date="2019" name="bioRxiv">
        <title>The Genome of the Zebra Mussel, Dreissena polymorpha: A Resource for Invasive Species Research.</title>
        <authorList>
            <person name="McCartney M.A."/>
            <person name="Auch B."/>
            <person name="Kono T."/>
            <person name="Mallez S."/>
            <person name="Zhang Y."/>
            <person name="Obille A."/>
            <person name="Becker A."/>
            <person name="Abrahante J.E."/>
            <person name="Garbe J."/>
            <person name="Badalamenti J.P."/>
            <person name="Herman A."/>
            <person name="Mangelson H."/>
            <person name="Liachko I."/>
            <person name="Sullivan S."/>
            <person name="Sone E.D."/>
            <person name="Koren S."/>
            <person name="Silverstein K.A.T."/>
            <person name="Beckman K.B."/>
            <person name="Gohl D.M."/>
        </authorList>
    </citation>
    <scope>NUCLEOTIDE SEQUENCE</scope>
    <source>
        <strain evidence="2">Duluth1</strain>
        <tissue evidence="2">Whole animal</tissue>
    </source>
</reference>
<accession>A0A9D4CYA3</accession>
<keyword evidence="3" id="KW-1185">Reference proteome</keyword>
<organism evidence="2 3">
    <name type="scientific">Dreissena polymorpha</name>
    <name type="common">Zebra mussel</name>
    <name type="synonym">Mytilus polymorpha</name>
    <dbReference type="NCBI Taxonomy" id="45954"/>
    <lineage>
        <taxon>Eukaryota</taxon>
        <taxon>Metazoa</taxon>
        <taxon>Spiralia</taxon>
        <taxon>Lophotrochozoa</taxon>
        <taxon>Mollusca</taxon>
        <taxon>Bivalvia</taxon>
        <taxon>Autobranchia</taxon>
        <taxon>Heteroconchia</taxon>
        <taxon>Euheterodonta</taxon>
        <taxon>Imparidentia</taxon>
        <taxon>Neoheterodontei</taxon>
        <taxon>Myida</taxon>
        <taxon>Dreissenoidea</taxon>
        <taxon>Dreissenidae</taxon>
        <taxon>Dreissena</taxon>
    </lineage>
</organism>
<sequence>MLNTVQVKFTGRTETVIEEKTVEFLPEYIKKVYGKSIGLTALLTPAMTFICLWRLPAFLVQRVSKLREMSAIAEKYTDPKGNKQQIKEVCEKYARYVFEHIVKKMEIQALATEAMQGFYGRIDELDKDMKETISSDRKFT</sequence>
<keyword evidence="1" id="KW-1133">Transmembrane helix</keyword>
<evidence type="ECO:0000313" key="3">
    <source>
        <dbReference type="Proteomes" id="UP000828390"/>
    </source>
</evidence>
<dbReference type="AlphaFoldDB" id="A0A9D4CYA3"/>